<organism evidence="2 3">
    <name type="scientific">Paracoccus broussonetiae</name>
    <dbReference type="NCBI Taxonomy" id="3075834"/>
    <lineage>
        <taxon>Bacteria</taxon>
        <taxon>Pseudomonadati</taxon>
        <taxon>Pseudomonadota</taxon>
        <taxon>Alphaproteobacteria</taxon>
        <taxon>Rhodobacterales</taxon>
        <taxon>Paracoccaceae</taxon>
        <taxon>Paracoccus</taxon>
    </lineage>
</organism>
<dbReference type="EMBL" id="JAVRQI010000012">
    <property type="protein sequence ID" value="MDT1063304.1"/>
    <property type="molecule type" value="Genomic_DNA"/>
</dbReference>
<dbReference type="PANTHER" id="PTHR35561">
    <property type="entry name" value="RNA 2',3'-CYCLIC PHOSPHODIESTERASE"/>
    <property type="match status" value="1"/>
</dbReference>
<dbReference type="SUPFAM" id="SSF55144">
    <property type="entry name" value="LigT-like"/>
    <property type="match status" value="1"/>
</dbReference>
<keyword evidence="3" id="KW-1185">Reference proteome</keyword>
<dbReference type="PANTHER" id="PTHR35561:SF1">
    <property type="entry name" value="RNA 2',3'-CYCLIC PHOSPHODIESTERASE"/>
    <property type="match status" value="1"/>
</dbReference>
<dbReference type="RefSeq" id="WP_311760395.1">
    <property type="nucleotide sequence ID" value="NZ_JAVRQI010000012.1"/>
</dbReference>
<evidence type="ECO:0000313" key="2">
    <source>
        <dbReference type="EMBL" id="MDT1063304.1"/>
    </source>
</evidence>
<reference evidence="3" key="1">
    <citation type="submission" date="2023-07" db="EMBL/GenBank/DDBJ databases">
        <title>Characterization of two Paracoccaceae strains isolated from Phycosphere and proposal of Xinfangfangia lacusdiani sp. nov.</title>
        <authorList>
            <person name="Deng Y."/>
            <person name="Zhang Y.Q."/>
        </authorList>
    </citation>
    <scope>NUCLEOTIDE SEQUENCE [LARGE SCALE GENOMIC DNA]</scope>
    <source>
        <strain evidence="3">CPCC 101403</strain>
    </source>
</reference>
<sequence length="194" mass="21277">MAHPGKTPSSHFFFFAARPPEDVAEQMADAWQTLGTGEKLRRDKLHMTILLVADVSVVPEGLVDQLLNVGAAVTCPVFDVQLDRLATWRHGRARNNPLVLTVAGGRSVEGEALAAALLSALPEDLRWPRWRLVPHVTLAYGKGFGDDITLPQPIHWQIDSFTLTESLRGVGRHIPLASWRLNRAPDDPASGGKQ</sequence>
<proteinExistence type="predicted"/>
<name>A0ABU3EGD6_9RHOB</name>
<gene>
    <name evidence="2" type="ORF">RM190_15620</name>
</gene>
<accession>A0ABU3EGD6</accession>
<dbReference type="InterPro" id="IPR009097">
    <property type="entry name" value="Cyclic_Pdiesterase"/>
</dbReference>
<dbReference type="Proteomes" id="UP001251085">
    <property type="component" value="Unassembled WGS sequence"/>
</dbReference>
<protein>
    <recommendedName>
        <fullName evidence="4">2'-5' RNA ligase</fullName>
    </recommendedName>
</protein>
<comment type="caution">
    <text evidence="2">The sequence shown here is derived from an EMBL/GenBank/DDBJ whole genome shotgun (WGS) entry which is preliminary data.</text>
</comment>
<keyword evidence="1" id="KW-0378">Hydrolase</keyword>
<dbReference type="Gene3D" id="3.90.1140.10">
    <property type="entry name" value="Cyclic phosphodiesterase"/>
    <property type="match status" value="1"/>
</dbReference>
<evidence type="ECO:0008006" key="4">
    <source>
        <dbReference type="Google" id="ProtNLM"/>
    </source>
</evidence>
<dbReference type="Pfam" id="PF13563">
    <property type="entry name" value="2_5_RNA_ligase2"/>
    <property type="match status" value="1"/>
</dbReference>
<evidence type="ECO:0000256" key="1">
    <source>
        <dbReference type="ARBA" id="ARBA00022801"/>
    </source>
</evidence>
<evidence type="ECO:0000313" key="3">
    <source>
        <dbReference type="Proteomes" id="UP001251085"/>
    </source>
</evidence>
<dbReference type="InterPro" id="IPR004175">
    <property type="entry name" value="RNA_CPDase"/>
</dbReference>